<accession>A0A6L5WFJ7</accession>
<keyword evidence="1" id="KW-0175">Coiled coil</keyword>
<feature type="coiled-coil region" evidence="1">
    <location>
        <begin position="77"/>
        <end position="108"/>
    </location>
</feature>
<dbReference type="Proteomes" id="UP000476338">
    <property type="component" value="Unassembled WGS sequence"/>
</dbReference>
<reference evidence="2 3" key="1">
    <citation type="submission" date="2019-09" db="EMBL/GenBank/DDBJ databases">
        <authorList>
            <person name="Silva M."/>
            <person name="Pereira G."/>
            <person name="Lopes-Da-Costa L."/>
            <person name="Silva E."/>
        </authorList>
    </citation>
    <scope>NUCLEOTIDE SEQUENCE [LARGE SCALE GENOMIC DNA]</scope>
    <source>
        <strain evidence="2 3">FMV-PI01</strain>
    </source>
</reference>
<evidence type="ECO:0000313" key="2">
    <source>
        <dbReference type="EMBL" id="MSN95734.1"/>
    </source>
</evidence>
<comment type="caution">
    <text evidence="2">The sequence shown here is derived from an EMBL/GenBank/DDBJ whole genome shotgun (WGS) entry which is preliminary data.</text>
</comment>
<gene>
    <name evidence="2" type="ORF">F1B92_00740</name>
</gene>
<keyword evidence="3" id="KW-1185">Reference proteome</keyword>
<name>A0A6L5WFJ7_9BACT</name>
<reference evidence="2 3" key="2">
    <citation type="submission" date="2020-03" db="EMBL/GenBank/DDBJ databases">
        <title>Campylobacter portucalensis sp. nov., a new species of Campylobacter isolated from the reproductive tract of bulls.</title>
        <authorList>
            <person name="Silva M.F."/>
            <person name="Pereira G."/>
            <person name="Carneiro C."/>
            <person name="Hemphill A."/>
            <person name="Mateus L."/>
            <person name="Lopes-Da-Costa L."/>
            <person name="Silva E."/>
        </authorList>
    </citation>
    <scope>NUCLEOTIDE SEQUENCE [LARGE SCALE GENOMIC DNA]</scope>
    <source>
        <strain evidence="2 3">FMV-PI01</strain>
    </source>
</reference>
<dbReference type="RefSeq" id="WP_154570005.1">
    <property type="nucleotide sequence ID" value="NZ_VWSJ01000001.1"/>
</dbReference>
<organism evidence="2 3">
    <name type="scientific">Campylobacter portucalensis</name>
    <dbReference type="NCBI Taxonomy" id="2608384"/>
    <lineage>
        <taxon>Bacteria</taxon>
        <taxon>Pseudomonadati</taxon>
        <taxon>Campylobacterota</taxon>
        <taxon>Epsilonproteobacteria</taxon>
        <taxon>Campylobacterales</taxon>
        <taxon>Campylobacteraceae</taxon>
        <taxon>Campylobacter</taxon>
    </lineage>
</organism>
<dbReference type="EMBL" id="VWSJ01000001">
    <property type="protein sequence ID" value="MSN95734.1"/>
    <property type="molecule type" value="Genomic_DNA"/>
</dbReference>
<proteinExistence type="predicted"/>
<evidence type="ECO:0000313" key="3">
    <source>
        <dbReference type="Proteomes" id="UP000476338"/>
    </source>
</evidence>
<evidence type="ECO:0000256" key="1">
    <source>
        <dbReference type="SAM" id="Coils"/>
    </source>
</evidence>
<sequence>MEKFSIQEAAQKLGISKEAIYNRIRRNVMKSVEENGIKYVILEKLEKKDSTKQPSKKSQNLIHQENSEFISYLKNEIEYLKLKNKSLLEDKEKLFREKEELLMASKNEIKMIYQERDEKLKYFLSILERPILPQTDKIEAKAIDIKNDEWIELGSFLDSLNLKKKKRKNIKKFIIKNAYTDENLKIQNGMVLVNKNFDILKINDKDDNEEY</sequence>
<protein>
    <submittedName>
        <fullName evidence="2">Uncharacterized protein</fullName>
    </submittedName>
</protein>
<dbReference type="AlphaFoldDB" id="A0A6L5WFJ7"/>